<proteinExistence type="predicted"/>
<dbReference type="Proteomes" id="UP000031829">
    <property type="component" value="Chromosome"/>
</dbReference>
<sequence>MEYHYTLTKDDYVAFNMHHAQYSERVQKVLRVQRWMSLIFLLIPLLVSWVEGEFLLSMFVAFALLAVLWFLFYPKYFYGSIKKNIVKVINEGDNSSLTGKHTMMVTEDGLVEKSSKGEVKTPWSSITQIRETDEHIFILVSAMSGYVIPTSTFADAKVLQQFKETLNAARDEKTG</sequence>
<dbReference type="KEGG" id="bmeg:BG04_743"/>
<accession>A0A0B6AHM0</accession>
<dbReference type="Pfam" id="PF14317">
    <property type="entry name" value="YcxB"/>
    <property type="match status" value="1"/>
</dbReference>
<dbReference type="HOGENOM" id="CLU_104164_0_0_9"/>
<evidence type="ECO:0000259" key="1">
    <source>
        <dbReference type="Pfam" id="PF14317"/>
    </source>
</evidence>
<reference evidence="2 3" key="1">
    <citation type="journal article" date="2015" name="Genome Announc.">
        <title>Complete genome sequences for 35 biothreat assay-relevant bacillus species.</title>
        <authorList>
            <person name="Johnson S.L."/>
            <person name="Daligault H.E."/>
            <person name="Davenport K.W."/>
            <person name="Jaissle J."/>
            <person name="Frey K.G."/>
            <person name="Ladner J.T."/>
            <person name="Broomall S.M."/>
            <person name="Bishop-Lilly K.A."/>
            <person name="Bruce D.C."/>
            <person name="Gibbons H.S."/>
            <person name="Coyne S.R."/>
            <person name="Lo C.C."/>
            <person name="Meincke L."/>
            <person name="Munk A.C."/>
            <person name="Koroleva G.I."/>
            <person name="Rosenzweig C.N."/>
            <person name="Palacios G.F."/>
            <person name="Redden C.L."/>
            <person name="Minogue T.D."/>
            <person name="Chain P.S."/>
        </authorList>
    </citation>
    <scope>NUCLEOTIDE SEQUENCE [LARGE SCALE GENOMIC DNA]</scope>
    <source>
        <strain evidence="3">ATCC 14581 / DSM 32 / JCM 2506 / NBRC 15308 / NCIMB 9376 / NCTC 10342 / NRRL B-14308 / VKM B-512</strain>
    </source>
</reference>
<evidence type="ECO:0000313" key="2">
    <source>
        <dbReference type="EMBL" id="AJI23006.1"/>
    </source>
</evidence>
<dbReference type="EMBL" id="CP009920">
    <property type="protein sequence ID" value="AJI23006.1"/>
    <property type="molecule type" value="Genomic_DNA"/>
</dbReference>
<organism evidence="2 3">
    <name type="scientific">Priestia megaterium (strain ATCC 14581 / DSM 32 / CCUG 1817 / JCM 2506 / NBRC 15308 / NCIMB 9376 / NCTC 10342 / NRRL B-14308 / VKM B-512 / Ford 19)</name>
    <name type="common">Bacillus megaterium</name>
    <dbReference type="NCBI Taxonomy" id="1348623"/>
    <lineage>
        <taxon>Bacteria</taxon>
        <taxon>Bacillati</taxon>
        <taxon>Bacillota</taxon>
        <taxon>Bacilli</taxon>
        <taxon>Bacillales</taxon>
        <taxon>Bacillaceae</taxon>
        <taxon>Priestia</taxon>
    </lineage>
</organism>
<evidence type="ECO:0000313" key="3">
    <source>
        <dbReference type="Proteomes" id="UP000031829"/>
    </source>
</evidence>
<gene>
    <name evidence="2" type="ORF">BG04_743</name>
</gene>
<protein>
    <submittedName>
        <fullName evidence="2">YcxB-like family protein</fullName>
    </submittedName>
</protein>
<dbReference type="GeneID" id="93644232"/>
<dbReference type="InterPro" id="IPR025588">
    <property type="entry name" value="YcxB-like_C"/>
</dbReference>
<dbReference type="AlphaFoldDB" id="A0A0B6AHM0"/>
<feature type="domain" description="YcxB-like C-terminal" evidence="1">
    <location>
        <begin position="106"/>
        <end position="166"/>
    </location>
</feature>
<dbReference type="RefSeq" id="WP_034649676.1">
    <property type="nucleotide sequence ID" value="NZ_BCVB01000001.1"/>
</dbReference>
<name>A0A0B6AHM0_PRIM2</name>